<sequence>METTQSQPASLLVIGQNLQFRTLATQLDTASINGFLKCCSSQQSTLAVTNCHWRCWKSSPALQPLSTLSSSNMVDYFLSLNVASSKNLADRARNFFHKHGISTWMCTDIEGGDTYRDQILGNVRDAKVFLIFLNEKWAQSQECTFEYNYAMRKRLVKEKPVIMPLVTESFDLEKYAHVDALMANCQGLFFSNCATEEDAFKKIVESLQNVVPYQAEAPAPKPAPKVARLSDSESKELEIVTRSLDSNGPQILPSGKWQGFFVDHRVLRGHSAGSKWLIDVNITFFDLNTFTGTGIDDIGPFTFTNGFVNGTSVQFVKDYGTHRVLYEGQVMGVQMVGRWKLEPNPDISGEWAMWPIS</sequence>
<dbReference type="EMBL" id="JARQWQ010000004">
    <property type="protein sequence ID" value="KAK2572535.1"/>
    <property type="molecule type" value="Genomic_DNA"/>
</dbReference>
<dbReference type="InterPro" id="IPR035897">
    <property type="entry name" value="Toll_tir_struct_dom_sf"/>
</dbReference>
<evidence type="ECO:0000313" key="2">
    <source>
        <dbReference type="EMBL" id="KAK2572535.1"/>
    </source>
</evidence>
<proteinExistence type="predicted"/>
<keyword evidence="3" id="KW-1185">Reference proteome</keyword>
<dbReference type="InterPro" id="IPR000157">
    <property type="entry name" value="TIR_dom"/>
</dbReference>
<reference evidence="2" key="2">
    <citation type="journal article" date="2023" name="Science">
        <title>Genomic signatures of disease resistance in endangered staghorn corals.</title>
        <authorList>
            <person name="Vollmer S.V."/>
            <person name="Selwyn J.D."/>
            <person name="Despard B.A."/>
            <person name="Roesel C.L."/>
        </authorList>
    </citation>
    <scope>NUCLEOTIDE SEQUENCE</scope>
    <source>
        <strain evidence="2">K2</strain>
    </source>
</reference>
<organism evidence="2 3">
    <name type="scientific">Acropora cervicornis</name>
    <name type="common">Staghorn coral</name>
    <dbReference type="NCBI Taxonomy" id="6130"/>
    <lineage>
        <taxon>Eukaryota</taxon>
        <taxon>Metazoa</taxon>
        <taxon>Cnidaria</taxon>
        <taxon>Anthozoa</taxon>
        <taxon>Hexacorallia</taxon>
        <taxon>Scleractinia</taxon>
        <taxon>Astrocoeniina</taxon>
        <taxon>Acroporidae</taxon>
        <taxon>Acropora</taxon>
    </lineage>
</organism>
<feature type="domain" description="TIR" evidence="1">
    <location>
        <begin position="78"/>
        <end position="203"/>
    </location>
</feature>
<evidence type="ECO:0000313" key="3">
    <source>
        <dbReference type="Proteomes" id="UP001249851"/>
    </source>
</evidence>
<dbReference type="Pfam" id="PF13676">
    <property type="entry name" value="TIR_2"/>
    <property type="match status" value="1"/>
</dbReference>
<gene>
    <name evidence="2" type="ORF">P5673_002793</name>
</gene>
<evidence type="ECO:0000259" key="1">
    <source>
        <dbReference type="Pfam" id="PF13676"/>
    </source>
</evidence>
<dbReference type="AlphaFoldDB" id="A0AAD9R3S8"/>
<protein>
    <recommendedName>
        <fullName evidence="1">TIR domain-containing protein</fullName>
    </recommendedName>
</protein>
<dbReference type="GO" id="GO:0007165">
    <property type="term" value="P:signal transduction"/>
    <property type="evidence" value="ECO:0007669"/>
    <property type="project" value="InterPro"/>
</dbReference>
<dbReference type="SUPFAM" id="SSF52200">
    <property type="entry name" value="Toll/Interleukin receptor TIR domain"/>
    <property type="match status" value="1"/>
</dbReference>
<accession>A0AAD9R3S8</accession>
<dbReference type="Gene3D" id="3.40.50.10140">
    <property type="entry name" value="Toll/interleukin-1 receptor homology (TIR) domain"/>
    <property type="match status" value="1"/>
</dbReference>
<name>A0AAD9R3S8_ACRCE</name>
<dbReference type="Proteomes" id="UP001249851">
    <property type="component" value="Unassembled WGS sequence"/>
</dbReference>
<reference evidence="2" key="1">
    <citation type="journal article" date="2023" name="G3 (Bethesda)">
        <title>Whole genome assembly and annotation of the endangered Caribbean coral Acropora cervicornis.</title>
        <authorList>
            <person name="Selwyn J.D."/>
            <person name="Vollmer S.V."/>
        </authorList>
    </citation>
    <scope>NUCLEOTIDE SEQUENCE</scope>
    <source>
        <strain evidence="2">K2</strain>
    </source>
</reference>
<comment type="caution">
    <text evidence="2">The sequence shown here is derived from an EMBL/GenBank/DDBJ whole genome shotgun (WGS) entry which is preliminary data.</text>
</comment>